<dbReference type="InterPro" id="IPR013325">
    <property type="entry name" value="RNA_pol_sigma_r2"/>
</dbReference>
<dbReference type="EMBL" id="FNRD01000001">
    <property type="protein sequence ID" value="SDZ94497.1"/>
    <property type="molecule type" value="Genomic_DNA"/>
</dbReference>
<dbReference type="Proteomes" id="UP000198951">
    <property type="component" value="Unassembled WGS sequence"/>
</dbReference>
<dbReference type="GO" id="GO:0016987">
    <property type="term" value="F:sigma factor activity"/>
    <property type="evidence" value="ECO:0007669"/>
    <property type="project" value="UniProtKB-KW"/>
</dbReference>
<evidence type="ECO:0000256" key="2">
    <source>
        <dbReference type="ARBA" id="ARBA00023015"/>
    </source>
</evidence>
<name>A0A1H3X504_9FLAO</name>
<evidence type="ECO:0000313" key="8">
    <source>
        <dbReference type="Proteomes" id="UP000198951"/>
    </source>
</evidence>
<dbReference type="Pfam" id="PF04542">
    <property type="entry name" value="Sigma70_r2"/>
    <property type="match status" value="1"/>
</dbReference>
<dbReference type="STRING" id="150146.SAMN05443667_101384"/>
<feature type="domain" description="RNA polymerase sigma factor 70 region 4 type 2" evidence="6">
    <location>
        <begin position="127"/>
        <end position="178"/>
    </location>
</feature>
<proteinExistence type="inferred from homology"/>
<accession>A0A1H3X504</accession>
<organism evidence="7 8">
    <name type="scientific">Flavobacterium gillisiae</name>
    <dbReference type="NCBI Taxonomy" id="150146"/>
    <lineage>
        <taxon>Bacteria</taxon>
        <taxon>Pseudomonadati</taxon>
        <taxon>Bacteroidota</taxon>
        <taxon>Flavobacteriia</taxon>
        <taxon>Flavobacteriales</taxon>
        <taxon>Flavobacteriaceae</taxon>
        <taxon>Flavobacterium</taxon>
    </lineage>
</organism>
<dbReference type="Gene3D" id="1.10.10.10">
    <property type="entry name" value="Winged helix-like DNA-binding domain superfamily/Winged helix DNA-binding domain"/>
    <property type="match status" value="1"/>
</dbReference>
<keyword evidence="4" id="KW-0804">Transcription</keyword>
<dbReference type="RefSeq" id="WP_245711996.1">
    <property type="nucleotide sequence ID" value="NZ_FNRD01000001.1"/>
</dbReference>
<sequence>MEKYSSVTDEELASIIGKTNDTVLFGVLYDRYEHLVYNKCYGFVRSIDEAKDLTQDVFLHVFIKISTFNGKSKFSTWLYSVTYNFCVNYLSRDKERKISSHSSQVEAQYDLAIEVNDFSLYQMQVNKLEKALTLIPPEDRMILQMKYQDDVPIKELQEVLELSESAVKMRLSRAKVKIAEVYNKLEI</sequence>
<evidence type="ECO:0000259" key="6">
    <source>
        <dbReference type="Pfam" id="PF08281"/>
    </source>
</evidence>
<evidence type="ECO:0000313" key="7">
    <source>
        <dbReference type="EMBL" id="SDZ94497.1"/>
    </source>
</evidence>
<dbReference type="AlphaFoldDB" id="A0A1H3X504"/>
<dbReference type="InterPro" id="IPR013324">
    <property type="entry name" value="RNA_pol_sigma_r3/r4-like"/>
</dbReference>
<keyword evidence="8" id="KW-1185">Reference proteome</keyword>
<dbReference type="InterPro" id="IPR039425">
    <property type="entry name" value="RNA_pol_sigma-70-like"/>
</dbReference>
<dbReference type="Pfam" id="PF08281">
    <property type="entry name" value="Sigma70_r4_2"/>
    <property type="match status" value="1"/>
</dbReference>
<reference evidence="8" key="1">
    <citation type="submission" date="2016-10" db="EMBL/GenBank/DDBJ databases">
        <authorList>
            <person name="Varghese N."/>
            <person name="Submissions S."/>
        </authorList>
    </citation>
    <scope>NUCLEOTIDE SEQUENCE [LARGE SCALE GENOMIC DNA]</scope>
    <source>
        <strain evidence="8">DSM 22376</strain>
    </source>
</reference>
<feature type="domain" description="RNA polymerase sigma-70 region 2" evidence="5">
    <location>
        <begin position="28"/>
        <end position="94"/>
    </location>
</feature>
<evidence type="ECO:0000256" key="4">
    <source>
        <dbReference type="ARBA" id="ARBA00023163"/>
    </source>
</evidence>
<dbReference type="GO" id="GO:0003677">
    <property type="term" value="F:DNA binding"/>
    <property type="evidence" value="ECO:0007669"/>
    <property type="project" value="InterPro"/>
</dbReference>
<dbReference type="GO" id="GO:0006352">
    <property type="term" value="P:DNA-templated transcription initiation"/>
    <property type="evidence" value="ECO:0007669"/>
    <property type="project" value="InterPro"/>
</dbReference>
<dbReference type="PANTHER" id="PTHR43133:SF51">
    <property type="entry name" value="RNA POLYMERASE SIGMA FACTOR"/>
    <property type="match status" value="1"/>
</dbReference>
<dbReference type="InterPro" id="IPR014284">
    <property type="entry name" value="RNA_pol_sigma-70_dom"/>
</dbReference>
<dbReference type="SUPFAM" id="SSF88946">
    <property type="entry name" value="Sigma2 domain of RNA polymerase sigma factors"/>
    <property type="match status" value="1"/>
</dbReference>
<dbReference type="PANTHER" id="PTHR43133">
    <property type="entry name" value="RNA POLYMERASE ECF-TYPE SIGMA FACTO"/>
    <property type="match status" value="1"/>
</dbReference>
<dbReference type="SUPFAM" id="SSF88659">
    <property type="entry name" value="Sigma3 and sigma4 domains of RNA polymerase sigma factors"/>
    <property type="match status" value="1"/>
</dbReference>
<comment type="similarity">
    <text evidence="1">Belongs to the sigma-70 factor family. ECF subfamily.</text>
</comment>
<keyword evidence="3" id="KW-0731">Sigma factor</keyword>
<keyword evidence="2" id="KW-0805">Transcription regulation</keyword>
<evidence type="ECO:0000256" key="1">
    <source>
        <dbReference type="ARBA" id="ARBA00010641"/>
    </source>
</evidence>
<dbReference type="InterPro" id="IPR007627">
    <property type="entry name" value="RNA_pol_sigma70_r2"/>
</dbReference>
<gene>
    <name evidence="7" type="ORF">SAMN05443667_101384</name>
</gene>
<dbReference type="Gene3D" id="1.10.1740.10">
    <property type="match status" value="1"/>
</dbReference>
<protein>
    <submittedName>
        <fullName evidence="7">RNA polymerase sigma-70 factor, ECF subfamily</fullName>
    </submittedName>
</protein>
<dbReference type="InterPro" id="IPR036388">
    <property type="entry name" value="WH-like_DNA-bd_sf"/>
</dbReference>
<evidence type="ECO:0000256" key="3">
    <source>
        <dbReference type="ARBA" id="ARBA00023082"/>
    </source>
</evidence>
<dbReference type="InterPro" id="IPR013249">
    <property type="entry name" value="RNA_pol_sigma70_r4_t2"/>
</dbReference>
<dbReference type="NCBIfam" id="TIGR02937">
    <property type="entry name" value="sigma70-ECF"/>
    <property type="match status" value="1"/>
</dbReference>
<evidence type="ECO:0000259" key="5">
    <source>
        <dbReference type="Pfam" id="PF04542"/>
    </source>
</evidence>